<evidence type="ECO:0000313" key="10">
    <source>
        <dbReference type="EMBL" id="CAF4078326.1"/>
    </source>
</evidence>
<evidence type="ECO:0000256" key="2">
    <source>
        <dbReference type="ARBA" id="ARBA00022692"/>
    </source>
</evidence>
<keyword evidence="7" id="KW-0807">Transducer</keyword>
<dbReference type="GO" id="GO:0005886">
    <property type="term" value="C:plasma membrane"/>
    <property type="evidence" value="ECO:0007669"/>
    <property type="project" value="TreeGrafter"/>
</dbReference>
<evidence type="ECO:0000256" key="7">
    <source>
        <dbReference type="ARBA" id="ARBA00023224"/>
    </source>
</evidence>
<dbReference type="PANTHER" id="PTHR24243:SF230">
    <property type="entry name" value="G-PROTEIN COUPLED RECEPTORS FAMILY 1 PROFILE DOMAIN-CONTAINING PROTEIN"/>
    <property type="match status" value="1"/>
</dbReference>
<keyword evidence="6" id="KW-0675">Receptor</keyword>
<evidence type="ECO:0000256" key="4">
    <source>
        <dbReference type="ARBA" id="ARBA00023040"/>
    </source>
</evidence>
<dbReference type="Pfam" id="PF00001">
    <property type="entry name" value="7tm_1"/>
    <property type="match status" value="1"/>
</dbReference>
<evidence type="ECO:0000256" key="8">
    <source>
        <dbReference type="SAM" id="Phobius"/>
    </source>
</evidence>
<dbReference type="SUPFAM" id="SSF81321">
    <property type="entry name" value="Family A G protein-coupled receptor-like"/>
    <property type="match status" value="1"/>
</dbReference>
<organism evidence="10 11">
    <name type="scientific">Adineta steineri</name>
    <dbReference type="NCBI Taxonomy" id="433720"/>
    <lineage>
        <taxon>Eukaryota</taxon>
        <taxon>Metazoa</taxon>
        <taxon>Spiralia</taxon>
        <taxon>Gnathifera</taxon>
        <taxon>Rotifera</taxon>
        <taxon>Eurotatoria</taxon>
        <taxon>Bdelloidea</taxon>
        <taxon>Adinetida</taxon>
        <taxon>Adinetidae</taxon>
        <taxon>Adineta</taxon>
    </lineage>
</organism>
<comment type="caution">
    <text evidence="10">The sequence shown here is derived from an EMBL/GenBank/DDBJ whole genome shotgun (WGS) entry which is preliminary data.</text>
</comment>
<dbReference type="InterPro" id="IPR017452">
    <property type="entry name" value="GPCR_Rhodpsn_7TM"/>
</dbReference>
<evidence type="ECO:0000313" key="11">
    <source>
        <dbReference type="Proteomes" id="UP000663868"/>
    </source>
</evidence>
<evidence type="ECO:0000256" key="6">
    <source>
        <dbReference type="ARBA" id="ARBA00023170"/>
    </source>
</evidence>
<feature type="transmembrane region" description="Helical" evidence="8">
    <location>
        <begin position="176"/>
        <end position="197"/>
    </location>
</feature>
<dbReference type="PANTHER" id="PTHR24243">
    <property type="entry name" value="G-PROTEIN COUPLED RECEPTOR"/>
    <property type="match status" value="1"/>
</dbReference>
<dbReference type="GO" id="GO:0004930">
    <property type="term" value="F:G protein-coupled receptor activity"/>
    <property type="evidence" value="ECO:0007669"/>
    <property type="project" value="UniProtKB-KW"/>
</dbReference>
<accession>A0A819TFL3</accession>
<evidence type="ECO:0000259" key="9">
    <source>
        <dbReference type="PROSITE" id="PS50262"/>
    </source>
</evidence>
<evidence type="ECO:0000256" key="3">
    <source>
        <dbReference type="ARBA" id="ARBA00022989"/>
    </source>
</evidence>
<dbReference type="Proteomes" id="UP000663868">
    <property type="component" value="Unassembled WGS sequence"/>
</dbReference>
<evidence type="ECO:0000256" key="1">
    <source>
        <dbReference type="ARBA" id="ARBA00004141"/>
    </source>
</evidence>
<feature type="transmembrane region" description="Helical" evidence="8">
    <location>
        <begin position="57"/>
        <end position="81"/>
    </location>
</feature>
<feature type="transmembrane region" description="Helical" evidence="8">
    <location>
        <begin position="133"/>
        <end position="156"/>
    </location>
</feature>
<dbReference type="Gene3D" id="1.20.1070.10">
    <property type="entry name" value="Rhodopsin 7-helix transmembrane proteins"/>
    <property type="match status" value="2"/>
</dbReference>
<gene>
    <name evidence="10" type="ORF">KXQ929_LOCUS33188</name>
</gene>
<feature type="domain" description="G-protein coupled receptors family 1 profile" evidence="9">
    <location>
        <begin position="37"/>
        <end position="366"/>
    </location>
</feature>
<keyword evidence="3 8" id="KW-1133">Transmembrane helix</keyword>
<reference evidence="10" key="1">
    <citation type="submission" date="2021-02" db="EMBL/GenBank/DDBJ databases">
        <authorList>
            <person name="Nowell W R."/>
        </authorList>
    </citation>
    <scope>NUCLEOTIDE SEQUENCE</scope>
</reference>
<name>A0A819TFL3_9BILA</name>
<dbReference type="PROSITE" id="PS50262">
    <property type="entry name" value="G_PROTEIN_RECEP_F1_2"/>
    <property type="match status" value="1"/>
</dbReference>
<proteinExistence type="predicted"/>
<evidence type="ECO:0000256" key="5">
    <source>
        <dbReference type="ARBA" id="ARBA00023136"/>
    </source>
</evidence>
<dbReference type="PRINTS" id="PR00237">
    <property type="entry name" value="GPCRRHODOPSN"/>
</dbReference>
<keyword evidence="4" id="KW-0297">G-protein coupled receptor</keyword>
<feature type="transmembrane region" description="Helical" evidence="8">
    <location>
        <begin position="310"/>
        <end position="332"/>
    </location>
</feature>
<dbReference type="InterPro" id="IPR000276">
    <property type="entry name" value="GPCR_Rhodpsn"/>
</dbReference>
<dbReference type="EMBL" id="CAJOBB010004186">
    <property type="protein sequence ID" value="CAF4078326.1"/>
    <property type="molecule type" value="Genomic_DNA"/>
</dbReference>
<keyword evidence="5 8" id="KW-0472">Membrane</keyword>
<comment type="subcellular location">
    <subcellularLocation>
        <location evidence="1">Membrane</location>
        <topology evidence="1">Multi-pass membrane protein</topology>
    </subcellularLocation>
</comment>
<feature type="transmembrane region" description="Helical" evidence="8">
    <location>
        <begin position="23"/>
        <end position="45"/>
    </location>
</feature>
<sequence length="451" mass="51727">MSNNSYETYSGLVYIQNILSKIFTPYIIIVTLIGITGNALTIIMLSKRSLTKNFNNCTLIALAVTDLLFNLSLLSHCLFTLSGYSSNDFCVLLAFVSHLAELLSASFTAHFTIQRFFAVKFPLSVFMEKNIHILHYIIVSLVILFGISFCFALIKANSYESCEEELQLKWFISDAILSFVTPFTIIATLNLLIIFHLRKTSRKNQRLSFSNKQTKKEFLRLNSKPKSSLSYDSNSHSRSSVHTIGSNIKGKLTIYELKWLRDDVKTSLYRFPSHTESNDNHLSVDIRARRTASIRSTTRSHAQSHRVTRMLIIVSTCFLLLNAPSHICSISVKIYSLRNGQLTSNSRYINANIIEYSNETMSTIIENSDLTSTTIPYREASTKMNANYYYILYITIITCQHISYLSYSINFFLYSFCGMKFRRELKRFLPKCGNYQQRLQKSPILYGSHIL</sequence>
<feature type="transmembrane region" description="Helical" evidence="8">
    <location>
        <begin position="390"/>
        <end position="417"/>
    </location>
</feature>
<feature type="transmembrane region" description="Helical" evidence="8">
    <location>
        <begin position="93"/>
        <end position="113"/>
    </location>
</feature>
<dbReference type="AlphaFoldDB" id="A0A819TFL3"/>
<keyword evidence="2 8" id="KW-0812">Transmembrane</keyword>
<protein>
    <recommendedName>
        <fullName evidence="9">G-protein coupled receptors family 1 profile domain-containing protein</fullName>
    </recommendedName>
</protein>